<evidence type="ECO:0000256" key="4">
    <source>
        <dbReference type="ARBA" id="ARBA00022801"/>
    </source>
</evidence>
<feature type="compositionally biased region" description="Low complexity" evidence="6">
    <location>
        <begin position="419"/>
        <end position="429"/>
    </location>
</feature>
<dbReference type="InterPro" id="IPR021109">
    <property type="entry name" value="Peptidase_aspartic_dom_sf"/>
</dbReference>
<protein>
    <submittedName>
        <fullName evidence="9">Acid protease</fullName>
    </submittedName>
</protein>
<feature type="region of interest" description="Disordered" evidence="6">
    <location>
        <begin position="404"/>
        <end position="468"/>
    </location>
</feature>
<dbReference type="InterPro" id="IPR001461">
    <property type="entry name" value="Aspartic_peptidase_A1"/>
</dbReference>
<dbReference type="GO" id="GO:0006508">
    <property type="term" value="P:proteolysis"/>
    <property type="evidence" value="ECO:0007669"/>
    <property type="project" value="UniProtKB-KW"/>
</dbReference>
<evidence type="ECO:0000256" key="6">
    <source>
        <dbReference type="SAM" id="MobiDB-lite"/>
    </source>
</evidence>
<dbReference type="Proteomes" id="UP001218218">
    <property type="component" value="Unassembled WGS sequence"/>
</dbReference>
<feature type="active site" evidence="5">
    <location>
        <position position="286"/>
    </location>
</feature>
<dbReference type="InterPro" id="IPR034164">
    <property type="entry name" value="Pepsin-like_dom"/>
</dbReference>
<dbReference type="PRINTS" id="PR00792">
    <property type="entry name" value="PEPSIN"/>
</dbReference>
<dbReference type="Gene3D" id="2.40.70.10">
    <property type="entry name" value="Acid Proteases"/>
    <property type="match status" value="2"/>
</dbReference>
<evidence type="ECO:0000313" key="10">
    <source>
        <dbReference type="Proteomes" id="UP001218218"/>
    </source>
</evidence>
<proteinExistence type="inferred from homology"/>
<gene>
    <name evidence="9" type="ORF">DFH08DRAFT_896218</name>
</gene>
<feature type="compositionally biased region" description="Polar residues" evidence="6">
    <location>
        <begin position="436"/>
        <end position="457"/>
    </location>
</feature>
<keyword evidence="2 9" id="KW-0645">Protease</keyword>
<evidence type="ECO:0000256" key="1">
    <source>
        <dbReference type="ARBA" id="ARBA00007447"/>
    </source>
</evidence>
<evidence type="ECO:0000313" key="9">
    <source>
        <dbReference type="EMBL" id="KAJ7312930.1"/>
    </source>
</evidence>
<feature type="chain" id="PRO_5042115134" evidence="7">
    <location>
        <begin position="19"/>
        <end position="492"/>
    </location>
</feature>
<name>A0AAD6ZAP2_9AGAR</name>
<evidence type="ECO:0000256" key="3">
    <source>
        <dbReference type="ARBA" id="ARBA00022750"/>
    </source>
</evidence>
<evidence type="ECO:0000259" key="8">
    <source>
        <dbReference type="PROSITE" id="PS51767"/>
    </source>
</evidence>
<comment type="caution">
    <text evidence="9">The sequence shown here is derived from an EMBL/GenBank/DDBJ whole genome shotgun (WGS) entry which is preliminary data.</text>
</comment>
<dbReference type="GO" id="GO:0004190">
    <property type="term" value="F:aspartic-type endopeptidase activity"/>
    <property type="evidence" value="ECO:0007669"/>
    <property type="project" value="UniProtKB-KW"/>
</dbReference>
<accession>A0AAD6ZAP2</accession>
<evidence type="ECO:0000256" key="7">
    <source>
        <dbReference type="SAM" id="SignalP"/>
    </source>
</evidence>
<dbReference type="SUPFAM" id="SSF50630">
    <property type="entry name" value="Acid proteases"/>
    <property type="match status" value="1"/>
</dbReference>
<sequence>MVPRTSVVLLLLPALCVGEPVHMPLTRRSGVRTVRDHFAAADRARARYGFPTSKNSSKGRRDSTGFAIVNQEGDSSYFSTVAIGTPPQTFSVILDTGSSDLFVLDSSCSGCSDAVLFDSSKSSTFSQQTSTRPTIITYGSGSVEGFIGTDTVSMGSFSVPSQAFLTVEAMDQGLIDGSVSGLIGLAFQGLADTKATPFWQTLASNGKLSSPEMGFQLLRSTTRDNEPGGTFTLGGTNSSLFTGDIEFHDLVASSPPTFWLLSLSAVTVQGKSVSISTGNAAISAIDTGTTAIGGPSDDVSAIYAAIPNAGPVTAAGGEGFFQFPCSTDVSITLSFGGQAWPISSEDMNLGAVTEGSSMCVGAIFDLSQGTNVGSAGPSWVIGDTFLKNVYSVFRQTPQSVGFAQLAGSDSGGSSGSSGGSTSAPTTSAALPGKPLPSTSATGLRSTTGLTIPSTSGADSAGDPSPTSSGARSMVSPILLLIASLTSILVTVL</sequence>
<dbReference type="EMBL" id="JARIHO010000069">
    <property type="protein sequence ID" value="KAJ7312930.1"/>
    <property type="molecule type" value="Genomic_DNA"/>
</dbReference>
<keyword evidence="4" id="KW-0378">Hydrolase</keyword>
<evidence type="ECO:0000256" key="5">
    <source>
        <dbReference type="PIRSR" id="PIRSR601461-1"/>
    </source>
</evidence>
<dbReference type="PANTHER" id="PTHR47966">
    <property type="entry name" value="BETA-SITE APP-CLEAVING ENZYME, ISOFORM A-RELATED"/>
    <property type="match status" value="1"/>
</dbReference>
<reference evidence="9" key="1">
    <citation type="submission" date="2023-03" db="EMBL/GenBank/DDBJ databases">
        <title>Massive genome expansion in bonnet fungi (Mycena s.s.) driven by repeated elements and novel gene families across ecological guilds.</title>
        <authorList>
            <consortium name="Lawrence Berkeley National Laboratory"/>
            <person name="Harder C.B."/>
            <person name="Miyauchi S."/>
            <person name="Viragh M."/>
            <person name="Kuo A."/>
            <person name="Thoen E."/>
            <person name="Andreopoulos B."/>
            <person name="Lu D."/>
            <person name="Skrede I."/>
            <person name="Drula E."/>
            <person name="Henrissat B."/>
            <person name="Morin E."/>
            <person name="Kohler A."/>
            <person name="Barry K."/>
            <person name="LaButti K."/>
            <person name="Morin E."/>
            <person name="Salamov A."/>
            <person name="Lipzen A."/>
            <person name="Mereny Z."/>
            <person name="Hegedus B."/>
            <person name="Baldrian P."/>
            <person name="Stursova M."/>
            <person name="Weitz H."/>
            <person name="Taylor A."/>
            <person name="Grigoriev I.V."/>
            <person name="Nagy L.G."/>
            <person name="Martin F."/>
            <person name="Kauserud H."/>
        </authorList>
    </citation>
    <scope>NUCLEOTIDE SEQUENCE</scope>
    <source>
        <strain evidence="9">CBHHK002</strain>
    </source>
</reference>
<organism evidence="9 10">
    <name type="scientific">Mycena albidolilacea</name>
    <dbReference type="NCBI Taxonomy" id="1033008"/>
    <lineage>
        <taxon>Eukaryota</taxon>
        <taxon>Fungi</taxon>
        <taxon>Dikarya</taxon>
        <taxon>Basidiomycota</taxon>
        <taxon>Agaricomycotina</taxon>
        <taxon>Agaricomycetes</taxon>
        <taxon>Agaricomycetidae</taxon>
        <taxon>Agaricales</taxon>
        <taxon>Marasmiineae</taxon>
        <taxon>Mycenaceae</taxon>
        <taxon>Mycena</taxon>
    </lineage>
</organism>
<comment type="similarity">
    <text evidence="1">Belongs to the peptidase A1 family.</text>
</comment>
<dbReference type="CDD" id="cd05471">
    <property type="entry name" value="pepsin_like"/>
    <property type="match status" value="1"/>
</dbReference>
<dbReference type="PANTHER" id="PTHR47966:SF6">
    <property type="entry name" value="PEPTIDASE A1 DOMAIN-CONTAINING PROTEIN"/>
    <property type="match status" value="1"/>
</dbReference>
<dbReference type="FunFam" id="2.40.70.10:FF:000115">
    <property type="entry name" value="Lysosomal aspartic protease"/>
    <property type="match status" value="1"/>
</dbReference>
<feature type="active site" evidence="5">
    <location>
        <position position="95"/>
    </location>
</feature>
<dbReference type="PROSITE" id="PS51767">
    <property type="entry name" value="PEPTIDASE_A1"/>
    <property type="match status" value="1"/>
</dbReference>
<evidence type="ECO:0000256" key="2">
    <source>
        <dbReference type="ARBA" id="ARBA00022670"/>
    </source>
</evidence>
<feature type="domain" description="Peptidase A1" evidence="8">
    <location>
        <begin position="77"/>
        <end position="403"/>
    </location>
</feature>
<dbReference type="AlphaFoldDB" id="A0AAD6ZAP2"/>
<keyword evidence="3" id="KW-0064">Aspartyl protease</keyword>
<feature type="signal peptide" evidence="7">
    <location>
        <begin position="1"/>
        <end position="18"/>
    </location>
</feature>
<dbReference type="Pfam" id="PF00026">
    <property type="entry name" value="Asp"/>
    <property type="match status" value="1"/>
</dbReference>
<dbReference type="InterPro" id="IPR033121">
    <property type="entry name" value="PEPTIDASE_A1"/>
</dbReference>
<keyword evidence="10" id="KW-1185">Reference proteome</keyword>
<feature type="compositionally biased region" description="Gly residues" evidence="6">
    <location>
        <begin position="409"/>
        <end position="418"/>
    </location>
</feature>
<keyword evidence="7" id="KW-0732">Signal</keyword>